<sequence>MTVKPFNFEAPLNERRVIVRRSGDEVEMVELPWGLRPRETGARPCTVVRAEGRTFPSHRCLVPATEFRHRSNGNDYSFRLADGDWFYFAGMWRPATRDWPEAYAIVTIESNGDIAPYHDRQMAVLRRNQRMRWLDETRSELDVLRPLPAGSFRVSRLHDDARKQPLLAL</sequence>
<comment type="caution">
    <text evidence="1">The sequence shown here is derived from an EMBL/GenBank/DDBJ whole genome shotgun (WGS) entry which is preliminary data.</text>
</comment>
<reference evidence="1" key="1">
    <citation type="submission" date="2020-09" db="EMBL/GenBank/DDBJ databases">
        <title>Bosea spartocytisi sp. nov. a root nodule endophyte of Spartocytisus supranubius in the high mountain ecosystem fo the Teide National Park (Canary Islands, Spain).</title>
        <authorList>
            <person name="Pulido-Suarez L."/>
            <person name="Peix A."/>
            <person name="Igual J.M."/>
            <person name="Socas-Perez N."/>
            <person name="Velazquez E."/>
            <person name="Flores-Felix J.D."/>
            <person name="Leon-Barrios M."/>
        </authorList>
    </citation>
    <scope>NUCLEOTIDE SEQUENCE</scope>
    <source>
        <strain evidence="1">SSUT16</strain>
    </source>
</reference>
<protein>
    <submittedName>
        <fullName evidence="1">SOS response-associated peptidase</fullName>
    </submittedName>
</protein>
<dbReference type="Proteomes" id="UP000619295">
    <property type="component" value="Unassembled WGS sequence"/>
</dbReference>
<dbReference type="GO" id="GO:0003697">
    <property type="term" value="F:single-stranded DNA binding"/>
    <property type="evidence" value="ECO:0007669"/>
    <property type="project" value="InterPro"/>
</dbReference>
<dbReference type="Pfam" id="PF02586">
    <property type="entry name" value="SRAP"/>
    <property type="match status" value="1"/>
</dbReference>
<evidence type="ECO:0000313" key="2">
    <source>
        <dbReference type="Proteomes" id="UP000619295"/>
    </source>
</evidence>
<dbReference type="SUPFAM" id="SSF143081">
    <property type="entry name" value="BB1717-like"/>
    <property type="match status" value="1"/>
</dbReference>
<proteinExistence type="predicted"/>
<dbReference type="AlphaFoldDB" id="A0A927EDS3"/>
<dbReference type="RefSeq" id="WP_191125859.1">
    <property type="nucleotide sequence ID" value="NZ_JACXWY010000029.1"/>
</dbReference>
<dbReference type="InterPro" id="IPR003738">
    <property type="entry name" value="SRAP"/>
</dbReference>
<keyword evidence="2" id="KW-1185">Reference proteome</keyword>
<accession>A0A927EDS3</accession>
<dbReference type="Gene3D" id="3.90.1680.10">
    <property type="entry name" value="SOS response associated peptidase-like"/>
    <property type="match status" value="1"/>
</dbReference>
<gene>
    <name evidence="1" type="ORF">IED13_25690</name>
</gene>
<name>A0A927EDS3_9HYPH</name>
<organism evidence="1 2">
    <name type="scientific">Bosea spartocytisi</name>
    <dbReference type="NCBI Taxonomy" id="2773451"/>
    <lineage>
        <taxon>Bacteria</taxon>
        <taxon>Pseudomonadati</taxon>
        <taxon>Pseudomonadota</taxon>
        <taxon>Alphaproteobacteria</taxon>
        <taxon>Hyphomicrobiales</taxon>
        <taxon>Boseaceae</taxon>
        <taxon>Bosea</taxon>
    </lineage>
</organism>
<dbReference type="EMBL" id="JACXWY010000029">
    <property type="protein sequence ID" value="MBD3849107.1"/>
    <property type="molecule type" value="Genomic_DNA"/>
</dbReference>
<evidence type="ECO:0000313" key="1">
    <source>
        <dbReference type="EMBL" id="MBD3849107.1"/>
    </source>
</evidence>
<dbReference type="GO" id="GO:0106300">
    <property type="term" value="P:protein-DNA covalent cross-linking repair"/>
    <property type="evidence" value="ECO:0007669"/>
    <property type="project" value="InterPro"/>
</dbReference>
<dbReference type="InterPro" id="IPR036590">
    <property type="entry name" value="SRAP-like"/>
</dbReference>